<evidence type="ECO:0008006" key="3">
    <source>
        <dbReference type="Google" id="ProtNLM"/>
    </source>
</evidence>
<comment type="caution">
    <text evidence="1">The sequence shown here is derived from an EMBL/GenBank/DDBJ whole genome shotgun (WGS) entry which is preliminary data.</text>
</comment>
<gene>
    <name evidence="1" type="ORF">QO018_002297</name>
</gene>
<accession>A0ABU0MJQ7</accession>
<name>A0ABU0MJQ7_9PROT</name>
<keyword evidence="2" id="KW-1185">Reference proteome</keyword>
<evidence type="ECO:0000313" key="1">
    <source>
        <dbReference type="EMBL" id="MDQ0533446.1"/>
    </source>
</evidence>
<dbReference type="RefSeq" id="WP_209981343.1">
    <property type="nucleotide sequence ID" value="NZ_JAGINO010000006.1"/>
</dbReference>
<dbReference type="EMBL" id="JAUSVU010000006">
    <property type="protein sequence ID" value="MDQ0533446.1"/>
    <property type="molecule type" value="Genomic_DNA"/>
</dbReference>
<organism evidence="1 2">
    <name type="scientific">Azospirillum picis</name>
    <dbReference type="NCBI Taxonomy" id="488438"/>
    <lineage>
        <taxon>Bacteria</taxon>
        <taxon>Pseudomonadati</taxon>
        <taxon>Pseudomonadota</taxon>
        <taxon>Alphaproteobacteria</taxon>
        <taxon>Rhodospirillales</taxon>
        <taxon>Azospirillaceae</taxon>
        <taxon>Azospirillum</taxon>
    </lineage>
</organism>
<proteinExistence type="predicted"/>
<dbReference type="Proteomes" id="UP001244552">
    <property type="component" value="Unassembled WGS sequence"/>
</dbReference>
<reference evidence="1 2" key="1">
    <citation type="submission" date="2023-07" db="EMBL/GenBank/DDBJ databases">
        <title>Genomic Encyclopedia of Type Strains, Phase IV (KMG-IV): sequencing the most valuable type-strain genomes for metagenomic binning, comparative biology and taxonomic classification.</title>
        <authorList>
            <person name="Goeker M."/>
        </authorList>
    </citation>
    <scope>NUCLEOTIDE SEQUENCE [LARGE SCALE GENOMIC DNA]</scope>
    <source>
        <strain evidence="1 2">DSM 19922</strain>
    </source>
</reference>
<evidence type="ECO:0000313" key="2">
    <source>
        <dbReference type="Proteomes" id="UP001244552"/>
    </source>
</evidence>
<sequence length="236" mass="25080">MFFHTQPSAVRIGRADHARIPATGAPEMVDARTDARPDTGAIDRLGDRAGDPWGQRVIFLHSGKGAWWRLLEHVPAGQEWMTLAATADAARLPSLLVDRGGRRTVLVAGVAVAALAIAAALDQPGQVGGVMIIDDVGADTPLRRHWNALAARFGRQAHDGLGDLEIELPAVHQPVTLLQGTEPADLFTRLERGLTGCRTLTVVAVPDAVAVRPRTHAAELRGALAALVAAVERAKR</sequence>
<protein>
    <recommendedName>
        <fullName evidence="3">Alpha/beta hydrolase</fullName>
    </recommendedName>
</protein>